<evidence type="ECO:0000256" key="1">
    <source>
        <dbReference type="SAM" id="SignalP"/>
    </source>
</evidence>
<dbReference type="Gene3D" id="3.50.70.10">
    <property type="match status" value="1"/>
</dbReference>
<dbReference type="AlphaFoldDB" id="A0A318J0C2"/>
<reference evidence="3 4" key="1">
    <citation type="submission" date="2018-05" db="EMBL/GenBank/DDBJ databases">
        <title>Genomic Encyclopedia of Type Strains, Phase IV (KMG-IV): sequencing the most valuable type-strain genomes for metagenomic binning, comparative biology and taxonomic classification.</title>
        <authorList>
            <person name="Goeker M."/>
        </authorList>
    </citation>
    <scope>NUCLEOTIDE SEQUENCE [LARGE SCALE GENOMIC DNA]</scope>
    <source>
        <strain evidence="3 4">DSM 19792</strain>
    </source>
</reference>
<keyword evidence="3" id="KW-0413">Isomerase</keyword>
<accession>A0A318J0C2</accession>
<dbReference type="GO" id="GO:0016853">
    <property type="term" value="F:isomerase activity"/>
    <property type="evidence" value="ECO:0007669"/>
    <property type="project" value="UniProtKB-KW"/>
</dbReference>
<proteinExistence type="predicted"/>
<dbReference type="EMBL" id="QJKB01000006">
    <property type="protein sequence ID" value="PXX41967.1"/>
    <property type="molecule type" value="Genomic_DNA"/>
</dbReference>
<feature type="domain" description="Chalcone isomerase" evidence="2">
    <location>
        <begin position="48"/>
        <end position="189"/>
    </location>
</feature>
<feature type="signal peptide" evidence="1">
    <location>
        <begin position="1"/>
        <end position="28"/>
    </location>
</feature>
<comment type="caution">
    <text evidence="3">The sequence shown here is derived from an EMBL/GenBank/DDBJ whole genome shotgun (WGS) entry which is preliminary data.</text>
</comment>
<keyword evidence="1" id="KW-0732">Signal</keyword>
<evidence type="ECO:0000259" key="2">
    <source>
        <dbReference type="Pfam" id="PF16036"/>
    </source>
</evidence>
<evidence type="ECO:0000313" key="4">
    <source>
        <dbReference type="Proteomes" id="UP000247792"/>
    </source>
</evidence>
<dbReference type="OrthoDB" id="8527419at2"/>
<dbReference type="InterPro" id="IPR016087">
    <property type="entry name" value="Chalcone_isomerase"/>
</dbReference>
<dbReference type="Pfam" id="PF16036">
    <property type="entry name" value="Chalcone_3"/>
    <property type="match status" value="1"/>
</dbReference>
<dbReference type="RefSeq" id="WP_110256406.1">
    <property type="nucleotide sequence ID" value="NZ_QJKB01000006.1"/>
</dbReference>
<organism evidence="3 4">
    <name type="scientific">Undibacterium pigrum</name>
    <dbReference type="NCBI Taxonomy" id="401470"/>
    <lineage>
        <taxon>Bacteria</taxon>
        <taxon>Pseudomonadati</taxon>
        <taxon>Pseudomonadota</taxon>
        <taxon>Betaproteobacteria</taxon>
        <taxon>Burkholderiales</taxon>
        <taxon>Oxalobacteraceae</taxon>
        <taxon>Undibacterium</taxon>
    </lineage>
</organism>
<dbReference type="Proteomes" id="UP000247792">
    <property type="component" value="Unassembled WGS sequence"/>
</dbReference>
<name>A0A318J0C2_9BURK</name>
<dbReference type="InterPro" id="IPR016088">
    <property type="entry name" value="Chalcone_isomerase_3-sand"/>
</dbReference>
<feature type="chain" id="PRO_5016325856" evidence="1">
    <location>
        <begin position="29"/>
        <end position="195"/>
    </location>
</feature>
<gene>
    <name evidence="3" type="ORF">DFR42_106146</name>
</gene>
<keyword evidence="4" id="KW-1185">Reference proteome</keyword>
<evidence type="ECO:0000313" key="3">
    <source>
        <dbReference type="EMBL" id="PXX41967.1"/>
    </source>
</evidence>
<protein>
    <submittedName>
        <fullName evidence="3">Chalcone isomerase-like protein</fullName>
    </submittedName>
</protein>
<sequence>MNLLPFMRGLSLSLLLAIAAVAAMTAHAEDKPANVAPAHISEEIPQASLQGTGSFRWFGLHVYDANLWSAPEGYKPDSEKPQKFALDLVYARTLYGGKIADASIDEIEKLKLGTAEKRERWLAQMKKIFPDVKQGTHITGIHIPNEAARFYLNGKLLGEIRDAEFTHAFFAIWLDKNTSAQGLRSKLLGSKAQGN</sequence>